<evidence type="ECO:0000256" key="1">
    <source>
        <dbReference type="SAM" id="Phobius"/>
    </source>
</evidence>
<accession>A0A1H4BRG2</accession>
<name>A0A1H4BRG2_ALKAM</name>
<keyword evidence="1" id="KW-1133">Transmembrane helix</keyword>
<sequence>MSKKKSHQNRSVLPEYQMLPTGIWHMLTAVLLMVICLSLAVFLTSSLLSSWLNEHSLVYFELGSIVILMLILATATFLVTRGRSVFHGFLIWFNRACLTTLLVGTLLAFLAGTYGVGLTGLVGITMASLAHQLYGSSKYRQGVEHYRKIWSYHRSVGSQK</sequence>
<dbReference type="AlphaFoldDB" id="A0A1H4BRG2"/>
<evidence type="ECO:0000313" key="2">
    <source>
        <dbReference type="EMBL" id="SEA50657.1"/>
    </source>
</evidence>
<reference evidence="2 3" key="1">
    <citation type="submission" date="2016-10" db="EMBL/GenBank/DDBJ databases">
        <authorList>
            <person name="de Groot N.N."/>
        </authorList>
    </citation>
    <scope>NUCLEOTIDE SEQUENCE [LARGE SCALE GENOMIC DNA]</scope>
    <source>
        <strain evidence="2 3">CGMCC 1.3430</strain>
    </source>
</reference>
<keyword evidence="3" id="KW-1185">Reference proteome</keyword>
<keyword evidence="1" id="KW-0812">Transmembrane</keyword>
<evidence type="ECO:0000313" key="3">
    <source>
        <dbReference type="Proteomes" id="UP000198773"/>
    </source>
</evidence>
<dbReference type="Proteomes" id="UP000198773">
    <property type="component" value="Unassembled WGS sequence"/>
</dbReference>
<keyword evidence="1" id="KW-0472">Membrane</keyword>
<dbReference type="STRING" id="152573.SAMN04488051_103484"/>
<proteinExistence type="predicted"/>
<protein>
    <submittedName>
        <fullName evidence="2">Uncharacterized protein</fullName>
    </submittedName>
</protein>
<gene>
    <name evidence="2" type="ORF">SAMN04488051_103484</name>
</gene>
<feature type="transmembrane region" description="Helical" evidence="1">
    <location>
        <begin position="57"/>
        <end position="80"/>
    </location>
</feature>
<feature type="transmembrane region" description="Helical" evidence="1">
    <location>
        <begin position="21"/>
        <end position="45"/>
    </location>
</feature>
<organism evidence="2 3">
    <name type="scientific">Alkalimonas amylolytica</name>
    <dbReference type="NCBI Taxonomy" id="152573"/>
    <lineage>
        <taxon>Bacteria</taxon>
        <taxon>Pseudomonadati</taxon>
        <taxon>Pseudomonadota</taxon>
        <taxon>Gammaproteobacteria</taxon>
        <taxon>Alkalimonas</taxon>
    </lineage>
</organism>
<dbReference type="EMBL" id="FNRM01000003">
    <property type="protein sequence ID" value="SEA50657.1"/>
    <property type="molecule type" value="Genomic_DNA"/>
</dbReference>